<sequence length="271" mass="29269">MNPGTEITMKAVLARHLGSGVLTLTLSRPEQRNALDLALAGQLAAALRECAENRDVRAVLITGSGTTFCAGDDLRATGGWRDGSYDGTPNDPRTHEHLYLTICRLMVAVPVPVIVAVNGPAVGAGLSLVCAGDYRVAADHAWFATPGLPMAHLGDVAMLSRAVGPSVATRMFLTGERVDSRQAVARGIIDRCVPVSRLHPEATRFAEELAAAPTRTIGLFKELRERAWCLGTDEALTLQDRYHHRSHHEINDARRAWEAHVSGETPLFRGD</sequence>
<dbReference type="CDD" id="cd06558">
    <property type="entry name" value="crotonase-like"/>
    <property type="match status" value="1"/>
</dbReference>
<dbReference type="KEGG" id="snk:CP967_04195"/>
<evidence type="ECO:0000313" key="2">
    <source>
        <dbReference type="Proteomes" id="UP000326178"/>
    </source>
</evidence>
<dbReference type="InterPro" id="IPR001753">
    <property type="entry name" value="Enoyl-CoA_hydra/iso"/>
</dbReference>
<dbReference type="Gene3D" id="3.90.226.10">
    <property type="entry name" value="2-enoyl-CoA Hydratase, Chain A, domain 1"/>
    <property type="match status" value="1"/>
</dbReference>
<dbReference type="AlphaFoldDB" id="A0A5J6F569"/>
<dbReference type="Proteomes" id="UP000326178">
    <property type="component" value="Chromosome"/>
</dbReference>
<dbReference type="PANTHER" id="PTHR11941:SF54">
    <property type="entry name" value="ENOYL-COA HYDRATASE, MITOCHONDRIAL"/>
    <property type="match status" value="1"/>
</dbReference>
<gene>
    <name evidence="1" type="ORF">CP967_04195</name>
</gene>
<dbReference type="SUPFAM" id="SSF52096">
    <property type="entry name" value="ClpP/crotonase"/>
    <property type="match status" value="1"/>
</dbReference>
<protein>
    <submittedName>
        <fullName evidence="1">Enoyl-CoA hydratase</fullName>
    </submittedName>
</protein>
<reference evidence="1 2" key="1">
    <citation type="submission" date="2017-09" db="EMBL/GenBank/DDBJ databases">
        <authorList>
            <person name="Lee N."/>
            <person name="Cho B.-K."/>
        </authorList>
    </citation>
    <scope>NUCLEOTIDE SEQUENCE [LARGE SCALE GENOMIC DNA]</scope>
    <source>
        <strain evidence="1 2">ATCC 12769</strain>
    </source>
</reference>
<organism evidence="1 2">
    <name type="scientific">Streptomyces nitrosporeus</name>
    <dbReference type="NCBI Taxonomy" id="28894"/>
    <lineage>
        <taxon>Bacteria</taxon>
        <taxon>Bacillati</taxon>
        <taxon>Actinomycetota</taxon>
        <taxon>Actinomycetes</taxon>
        <taxon>Kitasatosporales</taxon>
        <taxon>Streptomycetaceae</taxon>
        <taxon>Streptomyces</taxon>
    </lineage>
</organism>
<dbReference type="InterPro" id="IPR029045">
    <property type="entry name" value="ClpP/crotonase-like_dom_sf"/>
</dbReference>
<proteinExistence type="predicted"/>
<accession>A0A5J6F569</accession>
<dbReference type="RefSeq" id="WP_150486626.1">
    <property type="nucleotide sequence ID" value="NZ_BMUV01000007.1"/>
</dbReference>
<dbReference type="OrthoDB" id="9777711at2"/>
<keyword evidence="2" id="KW-1185">Reference proteome</keyword>
<dbReference type="Pfam" id="PF00378">
    <property type="entry name" value="ECH_1"/>
    <property type="match status" value="1"/>
</dbReference>
<dbReference type="PANTHER" id="PTHR11941">
    <property type="entry name" value="ENOYL-COA HYDRATASE-RELATED"/>
    <property type="match status" value="1"/>
</dbReference>
<evidence type="ECO:0000313" key="1">
    <source>
        <dbReference type="EMBL" id="QEU71262.1"/>
    </source>
</evidence>
<dbReference type="GO" id="GO:0006635">
    <property type="term" value="P:fatty acid beta-oxidation"/>
    <property type="evidence" value="ECO:0007669"/>
    <property type="project" value="TreeGrafter"/>
</dbReference>
<name>A0A5J6F569_9ACTN</name>
<dbReference type="GO" id="GO:0003824">
    <property type="term" value="F:catalytic activity"/>
    <property type="evidence" value="ECO:0007669"/>
    <property type="project" value="UniProtKB-ARBA"/>
</dbReference>
<dbReference type="EMBL" id="CP023702">
    <property type="protein sequence ID" value="QEU71262.1"/>
    <property type="molecule type" value="Genomic_DNA"/>
</dbReference>